<evidence type="ECO:0000313" key="2">
    <source>
        <dbReference type="EMBL" id="EMD27717.1"/>
    </source>
</evidence>
<organism evidence="2 3">
    <name type="scientific">Amycolatopsis azurea DSM 43854</name>
    <dbReference type="NCBI Taxonomy" id="1238180"/>
    <lineage>
        <taxon>Bacteria</taxon>
        <taxon>Bacillati</taxon>
        <taxon>Actinomycetota</taxon>
        <taxon>Actinomycetes</taxon>
        <taxon>Pseudonocardiales</taxon>
        <taxon>Pseudonocardiaceae</taxon>
        <taxon>Amycolatopsis</taxon>
    </lineage>
</organism>
<dbReference type="Proteomes" id="UP000014137">
    <property type="component" value="Unassembled WGS sequence"/>
</dbReference>
<protein>
    <submittedName>
        <fullName evidence="2">Uncharacterized protein</fullName>
    </submittedName>
</protein>
<comment type="caution">
    <text evidence="2">The sequence shown here is derived from an EMBL/GenBank/DDBJ whole genome shotgun (WGS) entry which is preliminary data.</text>
</comment>
<dbReference type="PATRIC" id="fig|1238180.3.peg.2611"/>
<name>M2QPG2_9PSEU</name>
<evidence type="ECO:0000313" key="3">
    <source>
        <dbReference type="Proteomes" id="UP000014137"/>
    </source>
</evidence>
<dbReference type="AlphaFoldDB" id="M2QPG2"/>
<gene>
    <name evidence="2" type="ORF">C791_2013</name>
</gene>
<dbReference type="EMBL" id="ANMG01000021">
    <property type="protein sequence ID" value="EMD27717.1"/>
    <property type="molecule type" value="Genomic_DNA"/>
</dbReference>
<proteinExistence type="predicted"/>
<accession>M2QPG2</accession>
<feature type="region of interest" description="Disordered" evidence="1">
    <location>
        <begin position="1"/>
        <end position="41"/>
    </location>
</feature>
<reference evidence="2 3" key="1">
    <citation type="submission" date="2012-10" db="EMBL/GenBank/DDBJ databases">
        <title>Genome assembly of Amycolatopsis azurea DSM 43854.</title>
        <authorList>
            <person name="Khatri I."/>
            <person name="Kaur I."/>
            <person name="Subramanian S."/>
            <person name="Mayilraj S."/>
        </authorList>
    </citation>
    <scope>NUCLEOTIDE SEQUENCE [LARGE SCALE GENOMIC DNA]</scope>
    <source>
        <strain evidence="2 3">DSM 43854</strain>
    </source>
</reference>
<sequence>MLSGRTGRPGECARDDDGPFVSATLTPVKHVGISSTGAKAR</sequence>
<evidence type="ECO:0000256" key="1">
    <source>
        <dbReference type="SAM" id="MobiDB-lite"/>
    </source>
</evidence>